<protein>
    <submittedName>
        <fullName evidence="2">Glycosyl transferase, group 1</fullName>
    </submittedName>
</protein>
<dbReference type="SUPFAM" id="SSF53756">
    <property type="entry name" value="UDP-Glycosyltransferase/glycogen phosphorylase"/>
    <property type="match status" value="1"/>
</dbReference>
<dbReference type="GO" id="GO:0016757">
    <property type="term" value="F:glycosyltransferase activity"/>
    <property type="evidence" value="ECO:0007669"/>
    <property type="project" value="UniProtKB-ARBA"/>
</dbReference>
<dbReference type="AlphaFoldDB" id="A0A658QUQ3"/>
<evidence type="ECO:0000313" key="3">
    <source>
        <dbReference type="Proteomes" id="UP000198263"/>
    </source>
</evidence>
<dbReference type="CDD" id="cd03823">
    <property type="entry name" value="GT4_ExpE7-like"/>
    <property type="match status" value="1"/>
</dbReference>
<accession>A0A658QUQ3</accession>
<proteinExistence type="predicted"/>
<keyword evidence="3" id="KW-1185">Reference proteome</keyword>
<dbReference type="PANTHER" id="PTHR45947:SF13">
    <property type="entry name" value="TRANSFERASE"/>
    <property type="match status" value="1"/>
</dbReference>
<sequence>MYLSGKTEGASSKDDDTTSNAVKILIVNTLYYPDKIGGAEVSTQLLAEGLVRAGMDVCVACATGAGADSVSDFNGVKVYRLRSANLYWPHAPKKRGRIARFVWHAIDAVNVVMSRKLAGIIAREKPDIIHTSNLTCISVDVWRAARKAGVPIVHTARDYYLMCPATTMFSDVEPCKRQCSSCALYSAPKKAASTRVQVAVGVSRFVLQKHLNSGYFPQATRTAVINNCYVPSKDAAIDERPPYVSGPVRLGVLGRVERSKGTEVVLEQLTADNTLDWTLVYGGNGDPEYIRSLKEKYDDPRVQYLGHVKPNDFLRSIDILIVPSIWYEPFGRVIVEAYSYGVPVVGANRGGIPEVIEPRSNLVFDMERPETLIEKIREAIELLKEPSVHDRLRKHAATFSPDSMVDAYLDVYRSALGGAIKRTVEPVTPTITPKARMD</sequence>
<keyword evidence="2" id="KW-0808">Transferase</keyword>
<dbReference type="InterPro" id="IPR028098">
    <property type="entry name" value="Glyco_trans_4-like_N"/>
</dbReference>
<feature type="domain" description="Glycosyltransferase subfamily 4-like N-terminal" evidence="1">
    <location>
        <begin position="37"/>
        <end position="227"/>
    </location>
</feature>
<dbReference type="PANTHER" id="PTHR45947">
    <property type="entry name" value="SULFOQUINOVOSYL TRANSFERASE SQD2"/>
    <property type="match status" value="1"/>
</dbReference>
<dbReference type="InterPro" id="IPR050194">
    <property type="entry name" value="Glycosyltransferase_grp1"/>
</dbReference>
<reference evidence="2 3" key="1">
    <citation type="submission" date="2016-01" db="EMBL/GenBank/DDBJ databases">
        <authorList>
            <person name="Peeters C."/>
        </authorList>
    </citation>
    <scope>NUCLEOTIDE SEQUENCE [LARGE SCALE GENOMIC DNA]</scope>
    <source>
        <strain evidence="2">LMG 29315</strain>
    </source>
</reference>
<evidence type="ECO:0000259" key="1">
    <source>
        <dbReference type="Pfam" id="PF13579"/>
    </source>
</evidence>
<dbReference type="EMBL" id="FCNV02000002">
    <property type="protein sequence ID" value="SAL23841.1"/>
    <property type="molecule type" value="Genomic_DNA"/>
</dbReference>
<evidence type="ECO:0000313" key="2">
    <source>
        <dbReference type="EMBL" id="SAL23841.1"/>
    </source>
</evidence>
<comment type="caution">
    <text evidence="2">The sequence shown here is derived from an EMBL/GenBank/DDBJ whole genome shotgun (WGS) entry which is preliminary data.</text>
</comment>
<gene>
    <name evidence="2" type="ORF">AWB72_01776</name>
</gene>
<dbReference type="Gene3D" id="3.40.50.2000">
    <property type="entry name" value="Glycogen Phosphorylase B"/>
    <property type="match status" value="2"/>
</dbReference>
<name>A0A658QUQ3_9BURK</name>
<dbReference type="Proteomes" id="UP000198263">
    <property type="component" value="Unassembled WGS sequence"/>
</dbReference>
<dbReference type="Pfam" id="PF13579">
    <property type="entry name" value="Glyco_trans_4_4"/>
    <property type="match status" value="1"/>
</dbReference>
<dbReference type="Pfam" id="PF13692">
    <property type="entry name" value="Glyco_trans_1_4"/>
    <property type="match status" value="1"/>
</dbReference>
<organism evidence="2 3">
    <name type="scientific">Caballeronia concitans</name>
    <dbReference type="NCBI Taxonomy" id="1777133"/>
    <lineage>
        <taxon>Bacteria</taxon>
        <taxon>Pseudomonadati</taxon>
        <taxon>Pseudomonadota</taxon>
        <taxon>Betaproteobacteria</taxon>
        <taxon>Burkholderiales</taxon>
        <taxon>Burkholderiaceae</taxon>
        <taxon>Caballeronia</taxon>
    </lineage>
</organism>